<dbReference type="GeneID" id="19185109"/>
<dbReference type="Proteomes" id="UP000019471">
    <property type="component" value="Unassembled WGS sequence"/>
</dbReference>
<dbReference type="RefSeq" id="XP_007739182.1">
    <property type="nucleotide sequence ID" value="XM_007740992.1"/>
</dbReference>
<evidence type="ECO:0000313" key="11">
    <source>
        <dbReference type="EMBL" id="EXJ75865.1"/>
    </source>
</evidence>
<keyword evidence="7" id="KW-0175">Coiled coil</keyword>
<keyword evidence="2" id="KW-0808">Transferase</keyword>
<feature type="compositionally biased region" description="Polar residues" evidence="8">
    <location>
        <begin position="600"/>
        <end position="613"/>
    </location>
</feature>
<feature type="compositionally biased region" description="Acidic residues" evidence="8">
    <location>
        <begin position="983"/>
        <end position="997"/>
    </location>
</feature>
<dbReference type="InterPro" id="IPR046341">
    <property type="entry name" value="SET_dom_sf"/>
</dbReference>
<feature type="coiled-coil region" evidence="7">
    <location>
        <begin position="131"/>
        <end position="158"/>
    </location>
</feature>
<comment type="caution">
    <text evidence="11">The sequence shown here is derived from an EMBL/GenBank/DDBJ whole genome shotgun (WGS) entry which is preliminary data.</text>
</comment>
<dbReference type="GO" id="GO:0005634">
    <property type="term" value="C:nucleus"/>
    <property type="evidence" value="ECO:0007669"/>
    <property type="project" value="TreeGrafter"/>
</dbReference>
<dbReference type="GO" id="GO:0031507">
    <property type="term" value="P:heterochromatin formation"/>
    <property type="evidence" value="ECO:0007669"/>
    <property type="project" value="TreeGrafter"/>
</dbReference>
<keyword evidence="5" id="KW-0804">Transcription</keyword>
<dbReference type="EMBL" id="AMGX01000001">
    <property type="protein sequence ID" value="EXJ75865.1"/>
    <property type="molecule type" value="Genomic_DNA"/>
</dbReference>
<dbReference type="AlphaFoldDB" id="W9XEW2"/>
<evidence type="ECO:0000256" key="2">
    <source>
        <dbReference type="ARBA" id="ARBA00022679"/>
    </source>
</evidence>
<dbReference type="GO" id="GO:0003682">
    <property type="term" value="F:chromatin binding"/>
    <property type="evidence" value="ECO:0007669"/>
    <property type="project" value="TreeGrafter"/>
</dbReference>
<feature type="compositionally biased region" description="Basic and acidic residues" evidence="8">
    <location>
        <begin position="70"/>
        <end position="83"/>
    </location>
</feature>
<evidence type="ECO:0000256" key="7">
    <source>
        <dbReference type="SAM" id="Coils"/>
    </source>
</evidence>
<dbReference type="Pfam" id="PF00856">
    <property type="entry name" value="SET"/>
    <property type="match status" value="1"/>
</dbReference>
<dbReference type="InterPro" id="IPR045318">
    <property type="entry name" value="EZH1/2-like"/>
</dbReference>
<dbReference type="InterPro" id="IPR001214">
    <property type="entry name" value="SET_dom"/>
</dbReference>
<dbReference type="GO" id="GO:0140951">
    <property type="term" value="F:histone H3K27 trimethyltransferase activity"/>
    <property type="evidence" value="ECO:0007669"/>
    <property type="project" value="UniProtKB-EC"/>
</dbReference>
<evidence type="ECO:0000313" key="12">
    <source>
        <dbReference type="Proteomes" id="UP000019471"/>
    </source>
</evidence>
<feature type="region of interest" description="Disordered" evidence="8">
    <location>
        <begin position="426"/>
        <end position="445"/>
    </location>
</feature>
<dbReference type="PROSITE" id="PS51633">
    <property type="entry name" value="CXC"/>
    <property type="match status" value="1"/>
</dbReference>
<protein>
    <recommendedName>
        <fullName evidence="13">SET domain-containing protein</fullName>
    </recommendedName>
</protein>
<dbReference type="PANTHER" id="PTHR45747:SF4">
    <property type="entry name" value="HISTONE-LYSINE N-METHYLTRANSFERASE E(Z)"/>
    <property type="match status" value="1"/>
</dbReference>
<evidence type="ECO:0000256" key="6">
    <source>
        <dbReference type="ARBA" id="ARBA00048568"/>
    </source>
</evidence>
<feature type="compositionally biased region" description="Polar residues" evidence="8">
    <location>
        <begin position="1"/>
        <end position="22"/>
    </location>
</feature>
<feature type="compositionally biased region" description="Acidic residues" evidence="8">
    <location>
        <begin position="27"/>
        <end position="38"/>
    </location>
</feature>
<dbReference type="InterPro" id="IPR026489">
    <property type="entry name" value="CXC_dom"/>
</dbReference>
<evidence type="ECO:0000256" key="4">
    <source>
        <dbReference type="ARBA" id="ARBA00023015"/>
    </source>
</evidence>
<dbReference type="PANTHER" id="PTHR45747">
    <property type="entry name" value="HISTONE-LYSINE N-METHYLTRANSFERASE E(Z)"/>
    <property type="match status" value="1"/>
</dbReference>
<comment type="catalytic activity">
    <reaction evidence="6">
        <text>L-lysyl(27)-[histone H3] + 3 S-adenosyl-L-methionine = N(6),N(6),N(6)-trimethyl-L-lysyl(27)-[histone H3] + 3 S-adenosyl-L-homocysteine + 3 H(+)</text>
        <dbReference type="Rhea" id="RHEA:60292"/>
        <dbReference type="Rhea" id="RHEA-COMP:15535"/>
        <dbReference type="Rhea" id="RHEA-COMP:15548"/>
        <dbReference type="ChEBI" id="CHEBI:15378"/>
        <dbReference type="ChEBI" id="CHEBI:29969"/>
        <dbReference type="ChEBI" id="CHEBI:57856"/>
        <dbReference type="ChEBI" id="CHEBI:59789"/>
        <dbReference type="ChEBI" id="CHEBI:61961"/>
        <dbReference type="EC" id="2.1.1.356"/>
    </reaction>
</comment>
<feature type="compositionally biased region" description="Acidic residues" evidence="8">
    <location>
        <begin position="84"/>
        <end position="94"/>
    </location>
</feature>
<evidence type="ECO:0000259" key="9">
    <source>
        <dbReference type="PROSITE" id="PS50280"/>
    </source>
</evidence>
<evidence type="ECO:0000256" key="5">
    <source>
        <dbReference type="ARBA" id="ARBA00023163"/>
    </source>
</evidence>
<dbReference type="OrthoDB" id="6141102at2759"/>
<dbReference type="InterPro" id="IPR041355">
    <property type="entry name" value="Pre-SET_CXC"/>
</dbReference>
<keyword evidence="12" id="KW-1185">Reference proteome</keyword>
<evidence type="ECO:0000256" key="1">
    <source>
        <dbReference type="ARBA" id="ARBA00022603"/>
    </source>
</evidence>
<name>W9XEW2_9EURO</name>
<dbReference type="PROSITE" id="PS50280">
    <property type="entry name" value="SET"/>
    <property type="match status" value="1"/>
</dbReference>
<feature type="domain" description="SET" evidence="9">
    <location>
        <begin position="744"/>
        <end position="862"/>
    </location>
</feature>
<sequence>MTISARNTSSETTKQTTLQKGQSSSESDSDDSSEDEISDSSNPDPDQEPPLRLVFRPQPSQNSDAEQEAPTEKQSQKSRVIEVEKDESVEEDGGAEGSSAVSGEDEDDDCISVSSDSSVESIEKATFRPSVKSFTNLLKRIRQQLREYQQTNVLADLRQATIDARKYSGPKLDPSLPYPFKTLTEERRRGWDPDAEENKDVEVIPAPQKWDHTGSIILPKAKSIGRVNSSFLAPNVRIATHRAYDDEDEDDPDSSIKYEEFELRYKTDFQGMEQQRLCQELIYLWEPWVEELLKRLRIQKSDVLYFFTQDHFEPDRQIEFKCCEGSRTAWRTEQKSVCNTCKLADPQSRQSYLGEGFKRLPRPDDRSLVFAGLAARAFHKMTGSSLWHIALGSTIQPRNMDSEAATTQDPGFCLICFRHQCPDHGSYEEPPDDDEGPETSRAFINDDESDRNVRKFVSLPRAKRDVENKSHICGIFCVESSTNLRQILGRQLNGNISGESRPPENYIRPILADDHLCSSSCFWDVTNRRDITVSEVEFRPFVSESQKISVEKLMGFYLYNKRGPCLISRVIKEVSCMMIFNHIIFAIFRVKHPPNPCPIATNTSPTRGGSSQMARGKKKPAQIIDVSRSSDLEKREPFFPCSHEGPCINNPACSCATSKVHCERFCGCDESCKRRFRGCTCKAGGNKICFEDNRCECWKINRECDPHLCGRCGVLEVLDSFNKYRDDIRKGRCRNNRIQLGVPANTTRAPSQVQGYGLYALTNIPSGDFIGEYVGEIISKTEGDRRGALYHLRNQEYLFALNATQEIDASNHGNKMRYMNNSLKEENVNVEPKSLWCNGQARIGLFARRRVNAGEELLWTYGYSEEHVKNFWEPGEKPASDRALLPYSAERVTRTTGTDKLAKATGDNAREDRSSQSRVLRQQLKRRREDGQSTGAGSGADEEAAHSSTNGSTGGPADEATQDPPIEDAEDSDYEARGHVSDDGDLGEDERDVESDLDGSRKRRTKVQQRNRTSNNGAGERWRTSGAKDKRGRERARNHKHGKRKAEF</sequence>
<feature type="compositionally biased region" description="Basic and acidic residues" evidence="8">
    <location>
        <begin position="1020"/>
        <end position="1032"/>
    </location>
</feature>
<dbReference type="eggNOG" id="KOG1079">
    <property type="taxonomic scope" value="Eukaryota"/>
</dbReference>
<dbReference type="HOGENOM" id="CLU_003620_0_0_1"/>
<keyword evidence="3" id="KW-0949">S-adenosyl-L-methionine</keyword>
<gene>
    <name evidence="11" type="ORF">A1O5_00372</name>
</gene>
<evidence type="ECO:0000256" key="8">
    <source>
        <dbReference type="SAM" id="MobiDB-lite"/>
    </source>
</evidence>
<feature type="compositionally biased region" description="Basic residues" evidence="8">
    <location>
        <begin position="1033"/>
        <end position="1048"/>
    </location>
</feature>
<feature type="region of interest" description="Disordered" evidence="8">
    <location>
        <begin position="1"/>
        <end position="117"/>
    </location>
</feature>
<feature type="domain" description="CXC" evidence="10">
    <location>
        <begin position="617"/>
        <end position="729"/>
    </location>
</feature>
<dbReference type="SUPFAM" id="SSF82199">
    <property type="entry name" value="SET domain"/>
    <property type="match status" value="1"/>
</dbReference>
<dbReference type="SMART" id="SM00317">
    <property type="entry name" value="SET"/>
    <property type="match status" value="1"/>
</dbReference>
<reference evidence="11 12" key="1">
    <citation type="submission" date="2013-03" db="EMBL/GenBank/DDBJ databases">
        <title>The Genome Sequence of Cladophialophora psammophila CBS 110553.</title>
        <authorList>
            <consortium name="The Broad Institute Genomics Platform"/>
            <person name="Cuomo C."/>
            <person name="de Hoog S."/>
            <person name="Gorbushina A."/>
            <person name="Walker B."/>
            <person name="Young S.K."/>
            <person name="Zeng Q."/>
            <person name="Gargeya S."/>
            <person name="Fitzgerald M."/>
            <person name="Haas B."/>
            <person name="Abouelleil A."/>
            <person name="Allen A.W."/>
            <person name="Alvarado L."/>
            <person name="Arachchi H.M."/>
            <person name="Berlin A.M."/>
            <person name="Chapman S.B."/>
            <person name="Gainer-Dewar J."/>
            <person name="Goldberg J."/>
            <person name="Griggs A."/>
            <person name="Gujja S."/>
            <person name="Hansen M."/>
            <person name="Howarth C."/>
            <person name="Imamovic A."/>
            <person name="Ireland A."/>
            <person name="Larimer J."/>
            <person name="McCowan C."/>
            <person name="Murphy C."/>
            <person name="Pearson M."/>
            <person name="Poon T.W."/>
            <person name="Priest M."/>
            <person name="Roberts A."/>
            <person name="Saif S."/>
            <person name="Shea T."/>
            <person name="Sisk P."/>
            <person name="Sykes S."/>
            <person name="Wortman J."/>
            <person name="Nusbaum C."/>
            <person name="Birren B."/>
        </authorList>
    </citation>
    <scope>NUCLEOTIDE SEQUENCE [LARGE SCALE GENOMIC DNA]</scope>
    <source>
        <strain evidence="11 12">CBS 110553</strain>
    </source>
</reference>
<organism evidence="11 12">
    <name type="scientific">Cladophialophora psammophila CBS 110553</name>
    <dbReference type="NCBI Taxonomy" id="1182543"/>
    <lineage>
        <taxon>Eukaryota</taxon>
        <taxon>Fungi</taxon>
        <taxon>Dikarya</taxon>
        <taxon>Ascomycota</taxon>
        <taxon>Pezizomycotina</taxon>
        <taxon>Eurotiomycetes</taxon>
        <taxon>Chaetothyriomycetidae</taxon>
        <taxon>Chaetothyriales</taxon>
        <taxon>Herpotrichiellaceae</taxon>
        <taxon>Cladophialophora</taxon>
    </lineage>
</organism>
<evidence type="ECO:0000256" key="3">
    <source>
        <dbReference type="ARBA" id="ARBA00022691"/>
    </source>
</evidence>
<dbReference type="GO" id="GO:0032259">
    <property type="term" value="P:methylation"/>
    <property type="evidence" value="ECO:0007669"/>
    <property type="project" value="UniProtKB-KW"/>
</dbReference>
<keyword evidence="4" id="KW-0805">Transcription regulation</keyword>
<dbReference type="Gene3D" id="2.170.270.10">
    <property type="entry name" value="SET domain"/>
    <property type="match status" value="1"/>
</dbReference>
<keyword evidence="1" id="KW-0489">Methyltransferase</keyword>
<feature type="region of interest" description="Disordered" evidence="8">
    <location>
        <begin position="599"/>
        <end position="621"/>
    </location>
</feature>
<evidence type="ECO:0000259" key="10">
    <source>
        <dbReference type="PROSITE" id="PS51633"/>
    </source>
</evidence>
<dbReference type="STRING" id="1182543.W9XEW2"/>
<evidence type="ECO:0008006" key="13">
    <source>
        <dbReference type="Google" id="ProtNLM"/>
    </source>
</evidence>
<proteinExistence type="predicted"/>
<feature type="region of interest" description="Disordered" evidence="8">
    <location>
        <begin position="873"/>
        <end position="1048"/>
    </location>
</feature>
<accession>W9XEW2</accession>
<dbReference type="Pfam" id="PF18264">
    <property type="entry name" value="preSET_CXC"/>
    <property type="match status" value="1"/>
</dbReference>